<evidence type="ECO:0000259" key="4">
    <source>
        <dbReference type="Pfam" id="PF02678"/>
    </source>
</evidence>
<dbReference type="GO" id="GO:0046872">
    <property type="term" value="F:metal ion binding"/>
    <property type="evidence" value="ECO:0007669"/>
    <property type="project" value="UniProtKB-KW"/>
</dbReference>
<evidence type="ECO:0000313" key="6">
    <source>
        <dbReference type="EMBL" id="PZR04228.1"/>
    </source>
</evidence>
<evidence type="ECO:0000313" key="7">
    <source>
        <dbReference type="Proteomes" id="UP000249061"/>
    </source>
</evidence>
<comment type="cofactor">
    <cofactor evidence="2">
        <name>Fe cation</name>
        <dbReference type="ChEBI" id="CHEBI:24875"/>
    </cofactor>
    <text evidence="2">Binds 1 Fe cation per subunit.</text>
</comment>
<dbReference type="PANTHER" id="PTHR13903">
    <property type="entry name" value="PIRIN-RELATED"/>
    <property type="match status" value="1"/>
</dbReference>
<organism evidence="6 7">
    <name type="scientific">Archangium gephyra</name>
    <dbReference type="NCBI Taxonomy" id="48"/>
    <lineage>
        <taxon>Bacteria</taxon>
        <taxon>Pseudomonadati</taxon>
        <taxon>Myxococcota</taxon>
        <taxon>Myxococcia</taxon>
        <taxon>Myxococcales</taxon>
        <taxon>Cystobacterineae</taxon>
        <taxon>Archangiaceae</taxon>
        <taxon>Archangium</taxon>
    </lineage>
</organism>
<reference evidence="6 7" key="1">
    <citation type="submission" date="2017-08" db="EMBL/GenBank/DDBJ databases">
        <title>Infants hospitalized years apart are colonized by the same room-sourced microbial strains.</title>
        <authorList>
            <person name="Brooks B."/>
            <person name="Olm M.R."/>
            <person name="Firek B.A."/>
            <person name="Baker R."/>
            <person name="Thomas B.C."/>
            <person name="Morowitz M.J."/>
            <person name="Banfield J.F."/>
        </authorList>
    </citation>
    <scope>NUCLEOTIDE SEQUENCE [LARGE SCALE GENOMIC DNA]</scope>
    <source>
        <strain evidence="6">S2_003_000_R2_14</strain>
    </source>
</reference>
<dbReference type="SUPFAM" id="SSF51182">
    <property type="entry name" value="RmlC-like cupins"/>
    <property type="match status" value="1"/>
</dbReference>
<accession>A0A2W5U5W6</accession>
<dbReference type="AlphaFoldDB" id="A0A2W5U5W6"/>
<evidence type="ECO:0000256" key="3">
    <source>
        <dbReference type="RuleBase" id="RU003457"/>
    </source>
</evidence>
<dbReference type="Proteomes" id="UP000249061">
    <property type="component" value="Unassembled WGS sequence"/>
</dbReference>
<dbReference type="CDD" id="cd02247">
    <property type="entry name" value="cupin_pirin_C"/>
    <property type="match status" value="1"/>
</dbReference>
<keyword evidence="2" id="KW-0479">Metal-binding</keyword>
<feature type="binding site" evidence="2">
    <location>
        <position position="114"/>
    </location>
    <ligand>
        <name>Fe cation</name>
        <dbReference type="ChEBI" id="CHEBI:24875"/>
    </ligand>
</feature>
<feature type="domain" description="Pirin N-terminal" evidence="4">
    <location>
        <begin position="31"/>
        <end position="130"/>
    </location>
</feature>
<dbReference type="PANTHER" id="PTHR13903:SF8">
    <property type="entry name" value="PIRIN"/>
    <property type="match status" value="1"/>
</dbReference>
<keyword evidence="6" id="KW-0560">Oxidoreductase</keyword>
<dbReference type="EMBL" id="QFQP01000062">
    <property type="protein sequence ID" value="PZR04228.1"/>
    <property type="molecule type" value="Genomic_DNA"/>
</dbReference>
<protein>
    <submittedName>
        <fullName evidence="6">Quercetin 2,3-dioxygenase</fullName>
    </submittedName>
</protein>
<feature type="binding site" evidence="2">
    <location>
        <position position="70"/>
    </location>
    <ligand>
        <name>Fe cation</name>
        <dbReference type="ChEBI" id="CHEBI:24875"/>
    </ligand>
</feature>
<evidence type="ECO:0000256" key="1">
    <source>
        <dbReference type="ARBA" id="ARBA00008416"/>
    </source>
</evidence>
<dbReference type="GO" id="GO:0051213">
    <property type="term" value="F:dioxygenase activity"/>
    <property type="evidence" value="ECO:0007669"/>
    <property type="project" value="UniProtKB-KW"/>
</dbReference>
<evidence type="ECO:0000256" key="2">
    <source>
        <dbReference type="PIRSR" id="PIRSR006232-1"/>
    </source>
</evidence>
<dbReference type="InterPro" id="IPR003829">
    <property type="entry name" value="Pirin_N_dom"/>
</dbReference>
<dbReference type="CDD" id="cd02909">
    <property type="entry name" value="cupin_pirin_N"/>
    <property type="match status" value="1"/>
</dbReference>
<dbReference type="Gene3D" id="2.60.120.10">
    <property type="entry name" value="Jelly Rolls"/>
    <property type="match status" value="2"/>
</dbReference>
<name>A0A2W5U5W6_9BACT</name>
<feature type="domain" description="Pirin C-terminal" evidence="5">
    <location>
        <begin position="185"/>
        <end position="282"/>
    </location>
</feature>
<feature type="binding site" evidence="2">
    <location>
        <position position="112"/>
    </location>
    <ligand>
        <name>Fe cation</name>
        <dbReference type="ChEBI" id="CHEBI:24875"/>
    </ligand>
</feature>
<dbReference type="Pfam" id="PF05726">
    <property type="entry name" value="Pirin_C"/>
    <property type="match status" value="1"/>
</dbReference>
<feature type="binding site" evidence="2">
    <location>
        <position position="68"/>
    </location>
    <ligand>
        <name>Fe cation</name>
        <dbReference type="ChEBI" id="CHEBI:24875"/>
    </ligand>
</feature>
<dbReference type="InterPro" id="IPR008778">
    <property type="entry name" value="Pirin_C_dom"/>
</dbReference>
<dbReference type="PIRSF" id="PIRSF006232">
    <property type="entry name" value="Pirin"/>
    <property type="match status" value="1"/>
</dbReference>
<dbReference type="InterPro" id="IPR014710">
    <property type="entry name" value="RmlC-like_jellyroll"/>
</dbReference>
<proteinExistence type="inferred from homology"/>
<keyword evidence="2" id="KW-0408">Iron</keyword>
<dbReference type="Pfam" id="PF02678">
    <property type="entry name" value="Pirin"/>
    <property type="match status" value="1"/>
</dbReference>
<comment type="similarity">
    <text evidence="1 3">Belongs to the pirin family.</text>
</comment>
<dbReference type="InterPro" id="IPR011051">
    <property type="entry name" value="RmlC_Cupin_sf"/>
</dbReference>
<evidence type="ECO:0000259" key="5">
    <source>
        <dbReference type="Pfam" id="PF05726"/>
    </source>
</evidence>
<gene>
    <name evidence="6" type="ORF">DI536_34670</name>
</gene>
<dbReference type="InterPro" id="IPR012093">
    <property type="entry name" value="Pirin"/>
</dbReference>
<keyword evidence="6" id="KW-0223">Dioxygenase</keyword>
<sequence length="286" mass="31220">MSCAKKSSTTAARVITQVVDGQPTKDGAGVSLTRALGHRGLGMLDPFLMLDSFSTDNPNDYLAGFPDHPHRGFETVTYMIHGAMEHQDSVGNRGRLGPGSAQWMTAGRGIVHSEMPKQESGLMWGFQLWVNLPAARKMIKPRYQDIPATHIPELELEKGHLRVVAGTANQKTGPVSGIDVEPTFLDFTLQKGATETVVLPQNHTSFMFVTRGAMKVGGREVRQNQLAVFSPGDALTLEGVDGRALVFAGRPLNEPVARYGPFVMNTDAEIRQAFEDYRSGRLTQDT</sequence>
<comment type="caution">
    <text evidence="6">The sequence shown here is derived from an EMBL/GenBank/DDBJ whole genome shotgun (WGS) entry which is preliminary data.</text>
</comment>